<feature type="transmembrane region" description="Helical" evidence="1">
    <location>
        <begin position="12"/>
        <end position="31"/>
    </location>
</feature>
<sequence>MCGMERPLELGALGWGLSTIGVVGWVWLFFLKLCRVQRVTGKQIVAQKNRQVTFLKTTGHCN</sequence>
<keyword evidence="1" id="KW-1133">Transmembrane helix</keyword>
<proteinExistence type="predicted"/>
<dbReference type="EMBL" id="GBXM01022964">
    <property type="protein sequence ID" value="JAH85613.1"/>
    <property type="molecule type" value="Transcribed_RNA"/>
</dbReference>
<reference evidence="2" key="2">
    <citation type="journal article" date="2015" name="Fish Shellfish Immunol.">
        <title>Early steps in the European eel (Anguilla anguilla)-Vibrio vulnificus interaction in the gills: Role of the RtxA13 toxin.</title>
        <authorList>
            <person name="Callol A."/>
            <person name="Pajuelo D."/>
            <person name="Ebbesson L."/>
            <person name="Teles M."/>
            <person name="MacKenzie S."/>
            <person name="Amaro C."/>
        </authorList>
    </citation>
    <scope>NUCLEOTIDE SEQUENCE</scope>
</reference>
<evidence type="ECO:0000256" key="1">
    <source>
        <dbReference type="SAM" id="Phobius"/>
    </source>
</evidence>
<organism evidence="2">
    <name type="scientific">Anguilla anguilla</name>
    <name type="common">European freshwater eel</name>
    <name type="synonym">Muraena anguilla</name>
    <dbReference type="NCBI Taxonomy" id="7936"/>
    <lineage>
        <taxon>Eukaryota</taxon>
        <taxon>Metazoa</taxon>
        <taxon>Chordata</taxon>
        <taxon>Craniata</taxon>
        <taxon>Vertebrata</taxon>
        <taxon>Euteleostomi</taxon>
        <taxon>Actinopterygii</taxon>
        <taxon>Neopterygii</taxon>
        <taxon>Teleostei</taxon>
        <taxon>Anguilliformes</taxon>
        <taxon>Anguillidae</taxon>
        <taxon>Anguilla</taxon>
    </lineage>
</organism>
<evidence type="ECO:0000313" key="2">
    <source>
        <dbReference type="EMBL" id="JAH85613.1"/>
    </source>
</evidence>
<keyword evidence="1" id="KW-0472">Membrane</keyword>
<name>A0A0E9W804_ANGAN</name>
<protein>
    <submittedName>
        <fullName evidence="2">Uncharacterized protein</fullName>
    </submittedName>
</protein>
<keyword evidence="1" id="KW-0812">Transmembrane</keyword>
<reference evidence="2" key="1">
    <citation type="submission" date="2014-11" db="EMBL/GenBank/DDBJ databases">
        <authorList>
            <person name="Amaro Gonzalez C."/>
        </authorList>
    </citation>
    <scope>NUCLEOTIDE SEQUENCE</scope>
</reference>
<accession>A0A0E9W804</accession>
<dbReference type="AlphaFoldDB" id="A0A0E9W804"/>